<dbReference type="GO" id="GO:1990817">
    <property type="term" value="F:poly(A) RNA polymerase activity"/>
    <property type="evidence" value="ECO:0007669"/>
    <property type="project" value="UniProtKB-EC"/>
</dbReference>
<dbReference type="Pfam" id="PF22600">
    <property type="entry name" value="MTPAP-like_central"/>
    <property type="match status" value="1"/>
</dbReference>
<dbReference type="GO" id="GO:0043634">
    <property type="term" value="P:polyadenylation-dependent ncRNA catabolic process"/>
    <property type="evidence" value="ECO:0007669"/>
    <property type="project" value="TreeGrafter"/>
</dbReference>
<dbReference type="Gene3D" id="3.30.460.10">
    <property type="entry name" value="Beta Polymerase, domain 2"/>
    <property type="match status" value="1"/>
</dbReference>
<dbReference type="InterPro" id="IPR054708">
    <property type="entry name" value="MTPAP-like_central"/>
</dbReference>
<dbReference type="EC" id="2.7.7.19" evidence="2"/>
<dbReference type="OrthoDB" id="273917at2759"/>
<proteinExistence type="predicted"/>
<accession>A0A2G9GI08</accession>
<dbReference type="EMBL" id="NKXS01005000">
    <property type="protein sequence ID" value="PIN04825.1"/>
    <property type="molecule type" value="Genomic_DNA"/>
</dbReference>
<dbReference type="STRING" id="429701.A0A2G9GI08"/>
<sequence length="178" mass="19710">MEAQDIIYETLSLLDATGTAPGTPPPPPSLSSEFEPYVVFRNEISLSTAQCPSPETAAPDYFSLEVNEEEEKETSVLGAPIKQPETLETSTPAAERTLEGNWFRANSRFKSPMLRLHKEILDFCDFLSPTPEEQASRNAAIESVFEVIKYIWPNAEAEVFGSFKTGLYLPSSDIDVSL</sequence>
<keyword evidence="3" id="KW-1185">Reference proteome</keyword>
<comment type="caution">
    <text evidence="2">The sequence shown here is derived from an EMBL/GenBank/DDBJ whole genome shotgun (WGS) entry which is preliminary data.</text>
</comment>
<keyword evidence="2" id="KW-0808">Transferase</keyword>
<dbReference type="SUPFAM" id="SSF81301">
    <property type="entry name" value="Nucleotidyltransferase"/>
    <property type="match status" value="1"/>
</dbReference>
<dbReference type="GO" id="GO:0031123">
    <property type="term" value="P:RNA 3'-end processing"/>
    <property type="evidence" value="ECO:0007669"/>
    <property type="project" value="TreeGrafter"/>
</dbReference>
<dbReference type="PANTHER" id="PTHR23092">
    <property type="entry name" value="POLY(A) RNA POLYMERASE"/>
    <property type="match status" value="1"/>
</dbReference>
<protein>
    <submittedName>
        <fullName evidence="2">Polynucleotide adenylyltransferase</fullName>
        <ecNumber evidence="2">2.7.7.19</ecNumber>
    </submittedName>
</protein>
<gene>
    <name evidence="2" type="ORF">CDL12_22629</name>
</gene>
<feature type="domain" description="Poly(A) RNA polymerase mitochondrial-like central palm" evidence="1">
    <location>
        <begin position="116"/>
        <end position="178"/>
    </location>
</feature>
<dbReference type="InterPro" id="IPR043519">
    <property type="entry name" value="NT_sf"/>
</dbReference>
<dbReference type="GO" id="GO:0031499">
    <property type="term" value="C:TRAMP complex"/>
    <property type="evidence" value="ECO:0007669"/>
    <property type="project" value="TreeGrafter"/>
</dbReference>
<dbReference type="PANTHER" id="PTHR23092:SF15">
    <property type="entry name" value="INACTIVE NON-CANONICAL POLY(A) RNA POLYMERASE PROTEIN TRF4-2-RELATED"/>
    <property type="match status" value="1"/>
</dbReference>
<dbReference type="GO" id="GO:0005730">
    <property type="term" value="C:nucleolus"/>
    <property type="evidence" value="ECO:0007669"/>
    <property type="project" value="TreeGrafter"/>
</dbReference>
<dbReference type="AlphaFoldDB" id="A0A2G9GI08"/>
<evidence type="ECO:0000313" key="3">
    <source>
        <dbReference type="Proteomes" id="UP000231279"/>
    </source>
</evidence>
<reference evidence="3" key="1">
    <citation type="journal article" date="2018" name="Gigascience">
        <title>Genome assembly of the Pink Ipe (Handroanthus impetiginosus, Bignoniaceae), a highly valued, ecologically keystone Neotropical timber forest tree.</title>
        <authorList>
            <person name="Silva-Junior O.B."/>
            <person name="Grattapaglia D."/>
            <person name="Novaes E."/>
            <person name="Collevatti R.G."/>
        </authorList>
    </citation>
    <scope>NUCLEOTIDE SEQUENCE [LARGE SCALE GENOMIC DNA]</scope>
    <source>
        <strain evidence="3">cv. UFG-1</strain>
    </source>
</reference>
<evidence type="ECO:0000313" key="2">
    <source>
        <dbReference type="EMBL" id="PIN04825.1"/>
    </source>
</evidence>
<evidence type="ECO:0000259" key="1">
    <source>
        <dbReference type="Pfam" id="PF22600"/>
    </source>
</evidence>
<dbReference type="Proteomes" id="UP000231279">
    <property type="component" value="Unassembled WGS sequence"/>
</dbReference>
<dbReference type="InterPro" id="IPR045862">
    <property type="entry name" value="Trf4-like"/>
</dbReference>
<organism evidence="2 3">
    <name type="scientific">Handroanthus impetiginosus</name>
    <dbReference type="NCBI Taxonomy" id="429701"/>
    <lineage>
        <taxon>Eukaryota</taxon>
        <taxon>Viridiplantae</taxon>
        <taxon>Streptophyta</taxon>
        <taxon>Embryophyta</taxon>
        <taxon>Tracheophyta</taxon>
        <taxon>Spermatophyta</taxon>
        <taxon>Magnoliopsida</taxon>
        <taxon>eudicotyledons</taxon>
        <taxon>Gunneridae</taxon>
        <taxon>Pentapetalae</taxon>
        <taxon>asterids</taxon>
        <taxon>lamiids</taxon>
        <taxon>Lamiales</taxon>
        <taxon>Bignoniaceae</taxon>
        <taxon>Crescentiina</taxon>
        <taxon>Tabebuia alliance</taxon>
        <taxon>Handroanthus</taxon>
    </lineage>
</organism>
<dbReference type="GO" id="GO:0003729">
    <property type="term" value="F:mRNA binding"/>
    <property type="evidence" value="ECO:0007669"/>
    <property type="project" value="TreeGrafter"/>
</dbReference>
<keyword evidence="2" id="KW-0548">Nucleotidyltransferase</keyword>
<name>A0A2G9GI08_9LAMI</name>